<evidence type="ECO:0000256" key="6">
    <source>
        <dbReference type="PIRSR" id="PIRSR000390-1"/>
    </source>
</evidence>
<evidence type="ECO:0000256" key="1">
    <source>
        <dbReference type="ARBA" id="ARBA00001933"/>
    </source>
</evidence>
<dbReference type="InterPro" id="IPR000653">
    <property type="entry name" value="DegT/StrS_aminotransferase"/>
</dbReference>
<dbReference type="EMBL" id="FNIL01000001">
    <property type="protein sequence ID" value="SDN21865.1"/>
    <property type="molecule type" value="Genomic_DNA"/>
</dbReference>
<keyword evidence="10" id="KW-1185">Reference proteome</keyword>
<evidence type="ECO:0000313" key="10">
    <source>
        <dbReference type="Proteomes" id="UP000198778"/>
    </source>
</evidence>
<dbReference type="PANTHER" id="PTHR30244">
    <property type="entry name" value="TRANSAMINASE"/>
    <property type="match status" value="1"/>
</dbReference>
<dbReference type="RefSeq" id="WP_280138075.1">
    <property type="nucleotide sequence ID" value="NZ_FNIL01000001.1"/>
</dbReference>
<evidence type="ECO:0000256" key="3">
    <source>
        <dbReference type="ARBA" id="ARBA00022679"/>
    </source>
</evidence>
<dbReference type="Proteomes" id="UP000198778">
    <property type="component" value="Unassembled WGS sequence"/>
</dbReference>
<sequence>MKSTLRKPIYLSPPHMSGEEQNYIEEAFRTNWIAPVGPHLQAFEQEMELLTGAAYAVAVTSGTAAIHLALAVLGIKQGDRVFCSTFTFVASANPILYQGAEPVFIDSEPTSWNMSPTALKRALSTAYKKKKLPKAVIVVHLYGQTSRMEEIMKICNKYKVPVIEDAAESLGSSYKGKASGTIGDIGIYSFNGNKIITTSGGGMLVTNKKDLADKAKFLATQAKEEAEHYQHKEKGYNYRMSNVLAGIGRAQLRVLNERVEEKRKIYQRYAQSLPFYFMPEYSNSRSSRWLTACLLPSDSDPVEIIESMRSHQIEVRRVWKPLHMQPLFQNTEFYQHTKGLSVAETFFRHGICLPSGTNMTKEEQLYVMNLLRENTRTTISQEAVIF</sequence>
<keyword evidence="2" id="KW-0032">Aminotransferase</keyword>
<evidence type="ECO:0000256" key="5">
    <source>
        <dbReference type="ARBA" id="ARBA00037999"/>
    </source>
</evidence>
<dbReference type="GO" id="GO:0008483">
    <property type="term" value="F:transaminase activity"/>
    <property type="evidence" value="ECO:0007669"/>
    <property type="project" value="UniProtKB-KW"/>
</dbReference>
<name>A0A1G9ZLA4_9BACI</name>
<dbReference type="PANTHER" id="PTHR30244:SF34">
    <property type="entry name" value="DTDP-4-AMINO-4,6-DIDEOXYGALACTOSE TRANSAMINASE"/>
    <property type="match status" value="1"/>
</dbReference>
<comment type="similarity">
    <text evidence="5 8">Belongs to the DegT/DnrJ/EryC1 family.</text>
</comment>
<feature type="modified residue" description="N6-(pyridoxal phosphate)lysine" evidence="7">
    <location>
        <position position="194"/>
    </location>
</feature>
<dbReference type="CDD" id="cd00616">
    <property type="entry name" value="AHBA_syn"/>
    <property type="match status" value="1"/>
</dbReference>
<keyword evidence="3" id="KW-0808">Transferase</keyword>
<organism evidence="9 10">
    <name type="scientific">Alkalicoccus daliensis</name>
    <dbReference type="NCBI Taxonomy" id="745820"/>
    <lineage>
        <taxon>Bacteria</taxon>
        <taxon>Bacillati</taxon>
        <taxon>Bacillota</taxon>
        <taxon>Bacilli</taxon>
        <taxon>Bacillales</taxon>
        <taxon>Bacillaceae</taxon>
        <taxon>Alkalicoccus</taxon>
    </lineage>
</organism>
<keyword evidence="4 7" id="KW-0663">Pyridoxal phosphate</keyword>
<dbReference type="Pfam" id="PF01041">
    <property type="entry name" value="DegT_DnrJ_EryC1"/>
    <property type="match status" value="1"/>
</dbReference>
<dbReference type="InterPro" id="IPR015424">
    <property type="entry name" value="PyrdxlP-dep_Trfase"/>
</dbReference>
<dbReference type="FunFam" id="3.40.640.10:FF:000090">
    <property type="entry name" value="Pyridoxal phosphate-dependent aminotransferase"/>
    <property type="match status" value="1"/>
</dbReference>
<dbReference type="AlphaFoldDB" id="A0A1G9ZLA4"/>
<gene>
    <name evidence="9" type="ORF">SAMN04488053_101146</name>
</gene>
<evidence type="ECO:0000256" key="2">
    <source>
        <dbReference type="ARBA" id="ARBA00022576"/>
    </source>
</evidence>
<dbReference type="InterPro" id="IPR015421">
    <property type="entry name" value="PyrdxlP-dep_Trfase_major"/>
</dbReference>
<reference evidence="10" key="1">
    <citation type="submission" date="2016-10" db="EMBL/GenBank/DDBJ databases">
        <authorList>
            <person name="Varghese N."/>
            <person name="Submissions S."/>
        </authorList>
    </citation>
    <scope>NUCLEOTIDE SEQUENCE [LARGE SCALE GENOMIC DNA]</scope>
    <source>
        <strain evidence="10">CGMCC 1.10369</strain>
    </source>
</reference>
<feature type="active site" description="Proton acceptor" evidence="6">
    <location>
        <position position="194"/>
    </location>
</feature>
<accession>A0A1G9ZLA4</accession>
<evidence type="ECO:0000256" key="7">
    <source>
        <dbReference type="PIRSR" id="PIRSR000390-2"/>
    </source>
</evidence>
<evidence type="ECO:0000256" key="8">
    <source>
        <dbReference type="RuleBase" id="RU004508"/>
    </source>
</evidence>
<dbReference type="GO" id="GO:0000271">
    <property type="term" value="P:polysaccharide biosynthetic process"/>
    <property type="evidence" value="ECO:0007669"/>
    <property type="project" value="TreeGrafter"/>
</dbReference>
<protein>
    <submittedName>
        <fullName evidence="9">dTDP-4-amino-4,6-dideoxygalactose transaminase</fullName>
    </submittedName>
</protein>
<dbReference type="Gene3D" id="3.90.1150.10">
    <property type="entry name" value="Aspartate Aminotransferase, domain 1"/>
    <property type="match status" value="1"/>
</dbReference>
<dbReference type="Gene3D" id="3.40.640.10">
    <property type="entry name" value="Type I PLP-dependent aspartate aminotransferase-like (Major domain)"/>
    <property type="match status" value="1"/>
</dbReference>
<comment type="cofactor">
    <cofactor evidence="1">
        <name>pyridoxal 5'-phosphate</name>
        <dbReference type="ChEBI" id="CHEBI:597326"/>
    </cofactor>
</comment>
<dbReference type="STRING" id="745820.SAMN04488053_101146"/>
<dbReference type="SUPFAM" id="SSF53383">
    <property type="entry name" value="PLP-dependent transferases"/>
    <property type="match status" value="1"/>
</dbReference>
<evidence type="ECO:0000256" key="4">
    <source>
        <dbReference type="ARBA" id="ARBA00022898"/>
    </source>
</evidence>
<dbReference type="GO" id="GO:0030170">
    <property type="term" value="F:pyridoxal phosphate binding"/>
    <property type="evidence" value="ECO:0007669"/>
    <property type="project" value="TreeGrafter"/>
</dbReference>
<dbReference type="PIRSF" id="PIRSF000390">
    <property type="entry name" value="PLP_StrS"/>
    <property type="match status" value="1"/>
</dbReference>
<dbReference type="InterPro" id="IPR015422">
    <property type="entry name" value="PyrdxlP-dep_Trfase_small"/>
</dbReference>
<evidence type="ECO:0000313" key="9">
    <source>
        <dbReference type="EMBL" id="SDN21865.1"/>
    </source>
</evidence>
<proteinExistence type="inferred from homology"/>